<protein>
    <submittedName>
        <fullName evidence="3">Helix-turn-helix domain-containing protein</fullName>
    </submittedName>
</protein>
<evidence type="ECO:0000256" key="1">
    <source>
        <dbReference type="SAM" id="MobiDB-lite"/>
    </source>
</evidence>
<evidence type="ECO:0000259" key="2">
    <source>
        <dbReference type="Pfam" id="PF12728"/>
    </source>
</evidence>
<evidence type="ECO:0000313" key="3">
    <source>
        <dbReference type="EMBL" id="MBB1252526.1"/>
    </source>
</evidence>
<dbReference type="Gene3D" id="1.10.1660.10">
    <property type="match status" value="1"/>
</dbReference>
<dbReference type="RefSeq" id="WP_181353467.1">
    <property type="nucleotide sequence ID" value="NZ_JABJWZ010000019.1"/>
</dbReference>
<feature type="compositionally biased region" description="Basic residues" evidence="1">
    <location>
        <begin position="1"/>
        <end position="11"/>
    </location>
</feature>
<feature type="region of interest" description="Disordered" evidence="1">
    <location>
        <begin position="1"/>
        <end position="24"/>
    </location>
</feature>
<dbReference type="Proteomes" id="UP000525686">
    <property type="component" value="Unassembled WGS sequence"/>
</dbReference>
<reference evidence="4" key="1">
    <citation type="submission" date="2020-05" db="EMBL/GenBank/DDBJ databases">
        <title>Classification of alakaliphilic streptomycetes isolated from an alkaline soil next to Lonar Crater, India and a proposal for the recognition of Streptomyces alkaliterrae sp. nov.</title>
        <authorList>
            <person name="Golinska P."/>
        </authorList>
    </citation>
    <scope>NUCLEOTIDE SEQUENCE [LARGE SCALE GENOMIC DNA]</scope>
    <source>
        <strain evidence="4">OF3</strain>
    </source>
</reference>
<dbReference type="EMBL" id="JABJWZ010000019">
    <property type="protein sequence ID" value="MBB1252526.1"/>
    <property type="molecule type" value="Genomic_DNA"/>
</dbReference>
<dbReference type="InterPro" id="IPR041657">
    <property type="entry name" value="HTH_17"/>
</dbReference>
<feature type="non-terminal residue" evidence="3">
    <location>
        <position position="84"/>
    </location>
</feature>
<proteinExistence type="predicted"/>
<feature type="domain" description="Helix-turn-helix" evidence="2">
    <location>
        <begin position="25"/>
        <end position="70"/>
    </location>
</feature>
<name>A0A7W3WHK7_9ACTN</name>
<sequence length="84" mass="9317">MNHHHTARRPHSMAQHADHDDPETLLTAEQAADILGIKPATLRAYAARGEAPAGRKIGSARRWTLREIEHHRDHPPSANPARLG</sequence>
<gene>
    <name evidence="3" type="ORF">H3146_03940</name>
</gene>
<dbReference type="AlphaFoldDB" id="A0A7W3WHK7"/>
<dbReference type="Pfam" id="PF12728">
    <property type="entry name" value="HTH_17"/>
    <property type="match status" value="1"/>
</dbReference>
<dbReference type="SUPFAM" id="SSF46955">
    <property type="entry name" value="Putative DNA-binding domain"/>
    <property type="match status" value="1"/>
</dbReference>
<comment type="caution">
    <text evidence="3">The sequence shown here is derived from an EMBL/GenBank/DDBJ whole genome shotgun (WGS) entry which is preliminary data.</text>
</comment>
<organism evidence="3 4">
    <name type="scientific">Streptomyces alkaliterrae</name>
    <dbReference type="NCBI Taxonomy" id="2213162"/>
    <lineage>
        <taxon>Bacteria</taxon>
        <taxon>Bacillati</taxon>
        <taxon>Actinomycetota</taxon>
        <taxon>Actinomycetes</taxon>
        <taxon>Kitasatosporales</taxon>
        <taxon>Streptomycetaceae</taxon>
        <taxon>Streptomyces</taxon>
    </lineage>
</organism>
<evidence type="ECO:0000313" key="4">
    <source>
        <dbReference type="Proteomes" id="UP000525686"/>
    </source>
</evidence>
<dbReference type="InterPro" id="IPR009061">
    <property type="entry name" value="DNA-bd_dom_put_sf"/>
</dbReference>
<accession>A0A7W3WHK7</accession>